<sequence length="139" mass="14980">MAMSAKDNYTLNRAERALDEILRNPGNAKPAGHQVRSAWANAGKVLDNRRRIVPQLSLDTPGLQVAEADGAYDTVDILDWLDHAAVSASDRNVLRSLAGGADAEALADDAGVPVQRLRERISRARRVGYADYQSSVVAA</sequence>
<protein>
    <submittedName>
        <fullName evidence="1">Uncharacterized protein</fullName>
    </submittedName>
</protein>
<reference evidence="1" key="1">
    <citation type="submission" date="2018-11" db="EMBL/GenBank/DDBJ databases">
        <authorList>
            <person name="Sattar A."/>
            <person name="Zunita Z."/>
            <person name="Jalila A."/>
            <person name="Saleha A.A."/>
        </authorList>
    </citation>
    <scope>NUCLEOTIDE SEQUENCE</scope>
    <source>
        <strain evidence="1">F12-74</strain>
    </source>
</reference>
<dbReference type="EMBL" id="RRZR01000017">
    <property type="protein sequence ID" value="RRR45066.1"/>
    <property type="molecule type" value="Genomic_DNA"/>
</dbReference>
<name>A0ACD2ENP2_9MYCO</name>
<dbReference type="Proteomes" id="UP000268891">
    <property type="component" value="Unassembled WGS sequence"/>
</dbReference>
<organism evidence="1 2">
    <name type="scientific">Mycolicibacter terrae</name>
    <dbReference type="NCBI Taxonomy" id="1788"/>
    <lineage>
        <taxon>Bacteria</taxon>
        <taxon>Bacillati</taxon>
        <taxon>Actinomycetota</taxon>
        <taxon>Actinomycetes</taxon>
        <taxon>Mycobacteriales</taxon>
        <taxon>Mycobacteriaceae</taxon>
        <taxon>Mycolicibacter</taxon>
    </lineage>
</organism>
<evidence type="ECO:0000313" key="1">
    <source>
        <dbReference type="EMBL" id="RRR45066.1"/>
    </source>
</evidence>
<comment type="caution">
    <text evidence="1">The sequence shown here is derived from an EMBL/GenBank/DDBJ whole genome shotgun (WGS) entry which is preliminary data.</text>
</comment>
<gene>
    <name evidence="1" type="ORF">EHH44_10295</name>
</gene>
<keyword evidence="2" id="KW-1185">Reference proteome</keyword>
<evidence type="ECO:0000313" key="2">
    <source>
        <dbReference type="Proteomes" id="UP000268891"/>
    </source>
</evidence>
<accession>A0ACD2ENP2</accession>
<proteinExistence type="predicted"/>